<keyword evidence="6" id="KW-1185">Reference proteome</keyword>
<dbReference type="PROSITE" id="PS50949">
    <property type="entry name" value="HTH_GNTR"/>
    <property type="match status" value="1"/>
</dbReference>
<keyword evidence="1" id="KW-0805">Transcription regulation</keyword>
<dbReference type="InterPro" id="IPR011711">
    <property type="entry name" value="GntR_C"/>
</dbReference>
<reference evidence="5" key="1">
    <citation type="submission" date="2020-12" db="EMBL/GenBank/DDBJ databases">
        <title>Bacterial taxonomy.</title>
        <authorList>
            <person name="Pan X."/>
        </authorList>
    </citation>
    <scope>NUCLEOTIDE SEQUENCE</scope>
    <source>
        <strain evidence="5">M0105</strain>
    </source>
</reference>
<evidence type="ECO:0000259" key="4">
    <source>
        <dbReference type="PROSITE" id="PS50949"/>
    </source>
</evidence>
<dbReference type="InterPro" id="IPR008920">
    <property type="entry name" value="TF_FadR/GntR_C"/>
</dbReference>
<dbReference type="Proteomes" id="UP000655420">
    <property type="component" value="Unassembled WGS sequence"/>
</dbReference>
<proteinExistence type="predicted"/>
<evidence type="ECO:0000313" key="5">
    <source>
        <dbReference type="EMBL" id="MBK0398237.1"/>
    </source>
</evidence>
<dbReference type="GO" id="GO:0003677">
    <property type="term" value="F:DNA binding"/>
    <property type="evidence" value="ECO:0007669"/>
    <property type="project" value="UniProtKB-KW"/>
</dbReference>
<evidence type="ECO:0000256" key="1">
    <source>
        <dbReference type="ARBA" id="ARBA00023015"/>
    </source>
</evidence>
<dbReference type="SUPFAM" id="SSF46785">
    <property type="entry name" value="Winged helix' DNA-binding domain"/>
    <property type="match status" value="1"/>
</dbReference>
<dbReference type="PRINTS" id="PR00035">
    <property type="entry name" value="HTHGNTR"/>
</dbReference>
<dbReference type="AlphaFoldDB" id="A0A8J7SAC0"/>
<dbReference type="Gene3D" id="1.10.10.10">
    <property type="entry name" value="Winged helix-like DNA-binding domain superfamily/Winged helix DNA-binding domain"/>
    <property type="match status" value="1"/>
</dbReference>
<evidence type="ECO:0000313" key="6">
    <source>
        <dbReference type="Proteomes" id="UP000655420"/>
    </source>
</evidence>
<dbReference type="Pfam" id="PF07729">
    <property type="entry name" value="FCD"/>
    <property type="match status" value="1"/>
</dbReference>
<evidence type="ECO:0000256" key="3">
    <source>
        <dbReference type="ARBA" id="ARBA00023163"/>
    </source>
</evidence>
<protein>
    <submittedName>
        <fullName evidence="5">FadR family transcriptional regulator</fullName>
    </submittedName>
</protein>
<dbReference type="SMART" id="SM00895">
    <property type="entry name" value="FCD"/>
    <property type="match status" value="1"/>
</dbReference>
<keyword evidence="3" id="KW-0804">Transcription</keyword>
<dbReference type="Pfam" id="PF00392">
    <property type="entry name" value="GntR"/>
    <property type="match status" value="1"/>
</dbReference>
<dbReference type="InterPro" id="IPR036388">
    <property type="entry name" value="WH-like_DNA-bd_sf"/>
</dbReference>
<name>A0A8J7SAC0_9RHOB</name>
<dbReference type="RefSeq" id="WP_200607109.1">
    <property type="nucleotide sequence ID" value="NZ_JAEHHL010000001.1"/>
</dbReference>
<dbReference type="SUPFAM" id="SSF48008">
    <property type="entry name" value="GntR ligand-binding domain-like"/>
    <property type="match status" value="1"/>
</dbReference>
<organism evidence="5 6">
    <name type="scientific">Thermohalobaculum xanthum</name>
    <dbReference type="NCBI Taxonomy" id="2753746"/>
    <lineage>
        <taxon>Bacteria</taxon>
        <taxon>Pseudomonadati</taxon>
        <taxon>Pseudomonadota</taxon>
        <taxon>Alphaproteobacteria</taxon>
        <taxon>Rhodobacterales</taxon>
        <taxon>Paracoccaceae</taxon>
        <taxon>Thermohalobaculum</taxon>
    </lineage>
</organism>
<accession>A0A8J7SAC0</accession>
<keyword evidence="2" id="KW-0238">DNA-binding</keyword>
<dbReference type="SMART" id="SM00345">
    <property type="entry name" value="HTH_GNTR"/>
    <property type="match status" value="1"/>
</dbReference>
<gene>
    <name evidence="5" type="ORF">H0I76_03465</name>
</gene>
<dbReference type="InterPro" id="IPR036390">
    <property type="entry name" value="WH_DNA-bd_sf"/>
</dbReference>
<dbReference type="GO" id="GO:0003700">
    <property type="term" value="F:DNA-binding transcription factor activity"/>
    <property type="evidence" value="ECO:0007669"/>
    <property type="project" value="InterPro"/>
</dbReference>
<feature type="domain" description="HTH gntR-type" evidence="4">
    <location>
        <begin position="7"/>
        <end position="75"/>
    </location>
</feature>
<dbReference type="PANTHER" id="PTHR43537:SF5">
    <property type="entry name" value="UXU OPERON TRANSCRIPTIONAL REGULATOR"/>
    <property type="match status" value="1"/>
</dbReference>
<dbReference type="EMBL" id="JAEHHL010000001">
    <property type="protein sequence ID" value="MBK0398237.1"/>
    <property type="molecule type" value="Genomic_DNA"/>
</dbReference>
<sequence>MLTRPDRSEREEATARLRALIEAGGYRTGDRLPPERELISTLGMSRTTLRKGLEELERQGAIWRHVGKGTFVAGGGGIAEVPSGSLAALGQQLTPMRMMRARLCIEPAIAREAAINASREAVIRINLLKDRAAQASSWSEYERYDDLFHRAVAEASDNLLLVTLFDQLNEVRRAVAGASVVRDSIRPPEGHSSFSEHEQISAAIEQRDPLAAQDAMRRHIGSVSARLFGEA</sequence>
<dbReference type="PANTHER" id="PTHR43537">
    <property type="entry name" value="TRANSCRIPTIONAL REGULATOR, GNTR FAMILY"/>
    <property type="match status" value="1"/>
</dbReference>
<evidence type="ECO:0000256" key="2">
    <source>
        <dbReference type="ARBA" id="ARBA00023125"/>
    </source>
</evidence>
<dbReference type="CDD" id="cd07377">
    <property type="entry name" value="WHTH_GntR"/>
    <property type="match status" value="1"/>
</dbReference>
<comment type="caution">
    <text evidence="5">The sequence shown here is derived from an EMBL/GenBank/DDBJ whole genome shotgun (WGS) entry which is preliminary data.</text>
</comment>
<dbReference type="InterPro" id="IPR000524">
    <property type="entry name" value="Tscrpt_reg_HTH_GntR"/>
</dbReference>
<dbReference type="Gene3D" id="1.20.120.530">
    <property type="entry name" value="GntR ligand-binding domain-like"/>
    <property type="match status" value="1"/>
</dbReference>